<dbReference type="GO" id="GO:0004364">
    <property type="term" value="F:glutathione transferase activity"/>
    <property type="evidence" value="ECO:0007669"/>
    <property type="project" value="UniProtKB-EC"/>
</dbReference>
<dbReference type="InterPro" id="IPR040079">
    <property type="entry name" value="Glutathione_S-Trfase"/>
</dbReference>
<dbReference type="CDD" id="cd03047">
    <property type="entry name" value="GST_N_2"/>
    <property type="match status" value="1"/>
</dbReference>
<evidence type="ECO:0000259" key="4">
    <source>
        <dbReference type="PROSITE" id="PS50405"/>
    </source>
</evidence>
<name>A0A6M4HBC4_9PROT</name>
<dbReference type="InParanoid" id="A0A6M4HBC4"/>
<dbReference type="CDD" id="cd03180">
    <property type="entry name" value="GST_C_2"/>
    <property type="match status" value="1"/>
</dbReference>
<evidence type="ECO:0000313" key="5">
    <source>
        <dbReference type="EMBL" id="QJR15784.1"/>
    </source>
</evidence>
<dbReference type="SFLD" id="SFLDG00358">
    <property type="entry name" value="Main_(cytGST)"/>
    <property type="match status" value="1"/>
</dbReference>
<keyword evidence="6" id="KW-1185">Reference proteome</keyword>
<dbReference type="SFLD" id="SFLDS00019">
    <property type="entry name" value="Glutathione_Transferase_(cytos"/>
    <property type="match status" value="1"/>
</dbReference>
<feature type="domain" description="GST N-terminal" evidence="3">
    <location>
        <begin position="1"/>
        <end position="81"/>
    </location>
</feature>
<dbReference type="Gene3D" id="3.40.30.10">
    <property type="entry name" value="Glutaredoxin"/>
    <property type="match status" value="1"/>
</dbReference>
<dbReference type="EMBL" id="CP053073">
    <property type="protein sequence ID" value="QJR15784.1"/>
    <property type="molecule type" value="Genomic_DNA"/>
</dbReference>
<dbReference type="AlphaFoldDB" id="A0A6M4HBC4"/>
<feature type="domain" description="GST C-terminal" evidence="4">
    <location>
        <begin position="85"/>
        <end position="205"/>
    </location>
</feature>
<comment type="similarity">
    <text evidence="1">Belongs to the GST superfamily.</text>
</comment>
<dbReference type="PROSITE" id="PS50405">
    <property type="entry name" value="GST_CTER"/>
    <property type="match status" value="1"/>
</dbReference>
<keyword evidence="2 5" id="KW-0808">Transferase</keyword>
<dbReference type="EC" id="2.5.1.18" evidence="5"/>
<dbReference type="Pfam" id="PF13410">
    <property type="entry name" value="GST_C_2"/>
    <property type="match status" value="1"/>
</dbReference>
<dbReference type="RefSeq" id="WP_171163373.1">
    <property type="nucleotide sequence ID" value="NZ_CP053073.1"/>
</dbReference>
<dbReference type="Proteomes" id="UP000503096">
    <property type="component" value="Chromosome"/>
</dbReference>
<evidence type="ECO:0000313" key="6">
    <source>
        <dbReference type="Proteomes" id="UP000503096"/>
    </source>
</evidence>
<dbReference type="InterPro" id="IPR004045">
    <property type="entry name" value="Glutathione_S-Trfase_N"/>
</dbReference>
<dbReference type="FunCoup" id="A0A6M4HBC4">
    <property type="interactions" value="127"/>
</dbReference>
<dbReference type="SUPFAM" id="SSF47616">
    <property type="entry name" value="GST C-terminal domain-like"/>
    <property type="match status" value="1"/>
</dbReference>
<sequence>MLKIWGRTSSVNVQKVVWCCDELGIAYARTDAGGTFGIVNTPEYRALNPNGLVPVIEDDGFVLYESNAIVRYLAAKQDTPLWPREAKARADVDRWMEWQSTGFTPAMGPAFLGLVRTPPEKRDAAAIESSRAKSETFSAVLDAHLANRTFVTGDTFTTADIVIGCAVHRWLGLPLERTVRPNLERYYRALCARPAAKGVVSLPVN</sequence>
<dbReference type="InterPro" id="IPR036282">
    <property type="entry name" value="Glutathione-S-Trfase_C_sf"/>
</dbReference>
<reference evidence="5 6" key="1">
    <citation type="submission" date="2020-04" db="EMBL/GenBank/DDBJ databases">
        <title>Usitatibacter rugosus gen. nov., sp. nov. and Usitatibacter palustris sp. nov., novel members of Usitatibacteraceae fam. nov. within the order Nitrosomonadales isolated from soil.</title>
        <authorList>
            <person name="Huber K.J."/>
            <person name="Neumann-Schaal M."/>
            <person name="Geppert A."/>
            <person name="Luckner M."/>
            <person name="Wanner G."/>
            <person name="Overmann J."/>
        </authorList>
    </citation>
    <scope>NUCLEOTIDE SEQUENCE [LARGE SCALE GENOMIC DNA]</scope>
    <source>
        <strain evidence="5 6">Swamp67</strain>
    </source>
</reference>
<dbReference type="PANTHER" id="PTHR44051:SF19">
    <property type="entry name" value="DISULFIDE-BOND OXIDOREDUCTASE YFCG"/>
    <property type="match status" value="1"/>
</dbReference>
<protein>
    <submittedName>
        <fullName evidence="5">Glutathione S-transferase GstB</fullName>
        <ecNumber evidence="5">2.5.1.18</ecNumber>
    </submittedName>
</protein>
<dbReference type="PANTHER" id="PTHR44051">
    <property type="entry name" value="GLUTATHIONE S-TRANSFERASE-RELATED"/>
    <property type="match status" value="1"/>
</dbReference>
<evidence type="ECO:0000256" key="1">
    <source>
        <dbReference type="ARBA" id="ARBA00007409"/>
    </source>
</evidence>
<dbReference type="PROSITE" id="PS50404">
    <property type="entry name" value="GST_NTER"/>
    <property type="match status" value="1"/>
</dbReference>
<dbReference type="SFLD" id="SFLDG01150">
    <property type="entry name" value="Main.1:_Beta-like"/>
    <property type="match status" value="1"/>
</dbReference>
<organism evidence="5 6">
    <name type="scientific">Usitatibacter palustris</name>
    <dbReference type="NCBI Taxonomy" id="2732487"/>
    <lineage>
        <taxon>Bacteria</taxon>
        <taxon>Pseudomonadati</taxon>
        <taxon>Pseudomonadota</taxon>
        <taxon>Betaproteobacteria</taxon>
        <taxon>Nitrosomonadales</taxon>
        <taxon>Usitatibacteraceae</taxon>
        <taxon>Usitatibacter</taxon>
    </lineage>
</organism>
<dbReference type="KEGG" id="upl:DSM104440_02610"/>
<dbReference type="InterPro" id="IPR036249">
    <property type="entry name" value="Thioredoxin-like_sf"/>
</dbReference>
<evidence type="ECO:0000259" key="3">
    <source>
        <dbReference type="PROSITE" id="PS50404"/>
    </source>
</evidence>
<proteinExistence type="inferred from homology"/>
<dbReference type="Gene3D" id="1.20.1050.10">
    <property type="match status" value="1"/>
</dbReference>
<evidence type="ECO:0000256" key="2">
    <source>
        <dbReference type="ARBA" id="ARBA00022679"/>
    </source>
</evidence>
<dbReference type="SUPFAM" id="SSF52833">
    <property type="entry name" value="Thioredoxin-like"/>
    <property type="match status" value="1"/>
</dbReference>
<dbReference type="FunFam" id="3.40.30.10:FF:000039">
    <property type="entry name" value="Glutathione S-transferase domain"/>
    <property type="match status" value="1"/>
</dbReference>
<dbReference type="InterPro" id="IPR010987">
    <property type="entry name" value="Glutathione-S-Trfase_C-like"/>
</dbReference>
<accession>A0A6M4HBC4</accession>
<dbReference type="Pfam" id="PF13409">
    <property type="entry name" value="GST_N_2"/>
    <property type="match status" value="1"/>
</dbReference>
<gene>
    <name evidence="5" type="primary">gstB_1</name>
    <name evidence="5" type="ORF">DSM104440_02610</name>
</gene>